<keyword evidence="2" id="KW-0677">Repeat</keyword>
<evidence type="ECO:0000256" key="1">
    <source>
        <dbReference type="ARBA" id="ARBA00022723"/>
    </source>
</evidence>
<feature type="domain" description="EF-hand" evidence="5">
    <location>
        <begin position="15"/>
        <end position="50"/>
    </location>
</feature>
<feature type="domain" description="EF-hand" evidence="5">
    <location>
        <begin position="51"/>
        <end position="78"/>
    </location>
</feature>
<reference evidence="6" key="1">
    <citation type="submission" date="2021-04" db="EMBL/GenBank/DDBJ databases">
        <authorList>
            <person name="Yoon J."/>
        </authorList>
    </citation>
    <scope>NUCLEOTIDE SEQUENCE</scope>
    <source>
        <strain evidence="6">KMU-90</strain>
    </source>
</reference>
<dbReference type="Gene3D" id="1.10.238.10">
    <property type="entry name" value="EF-hand"/>
    <property type="match status" value="2"/>
</dbReference>
<keyword evidence="4" id="KW-0732">Signal</keyword>
<evidence type="ECO:0000313" key="6">
    <source>
        <dbReference type="EMBL" id="MBS0125283.1"/>
    </source>
</evidence>
<dbReference type="Proteomes" id="UP000681356">
    <property type="component" value="Unassembled WGS sequence"/>
</dbReference>
<dbReference type="Pfam" id="PF13202">
    <property type="entry name" value="EF-hand_5"/>
    <property type="match status" value="4"/>
</dbReference>
<proteinExistence type="predicted"/>
<evidence type="ECO:0000256" key="2">
    <source>
        <dbReference type="ARBA" id="ARBA00022737"/>
    </source>
</evidence>
<accession>A0A8J8BAJ8</accession>
<evidence type="ECO:0000313" key="7">
    <source>
        <dbReference type="Proteomes" id="UP000681356"/>
    </source>
</evidence>
<feature type="compositionally biased region" description="Basic and acidic residues" evidence="3">
    <location>
        <begin position="132"/>
        <end position="157"/>
    </location>
</feature>
<feature type="compositionally biased region" description="Gly residues" evidence="3">
    <location>
        <begin position="158"/>
        <end position="198"/>
    </location>
</feature>
<feature type="signal peptide" evidence="4">
    <location>
        <begin position="1"/>
        <end position="21"/>
    </location>
</feature>
<dbReference type="InterPro" id="IPR018247">
    <property type="entry name" value="EF_Hand_1_Ca_BS"/>
</dbReference>
<evidence type="ECO:0000259" key="5">
    <source>
        <dbReference type="PROSITE" id="PS50222"/>
    </source>
</evidence>
<name>A0A8J8BAJ8_9RHOB</name>
<dbReference type="EMBL" id="JAGTUU010000005">
    <property type="protein sequence ID" value="MBS0125283.1"/>
    <property type="molecule type" value="Genomic_DNA"/>
</dbReference>
<dbReference type="PANTHER" id="PTHR10827:SF98">
    <property type="entry name" value="45 KDA CALCIUM-BINDING PROTEIN"/>
    <property type="match status" value="1"/>
</dbReference>
<evidence type="ECO:0000256" key="4">
    <source>
        <dbReference type="SAM" id="SignalP"/>
    </source>
</evidence>
<dbReference type="AlphaFoldDB" id="A0A8J8BAJ8"/>
<dbReference type="InterPro" id="IPR002048">
    <property type="entry name" value="EF_hand_dom"/>
</dbReference>
<dbReference type="RefSeq" id="WP_212537235.1">
    <property type="nucleotide sequence ID" value="NZ_JAGTUU010000005.1"/>
</dbReference>
<feature type="chain" id="PRO_5035247319" evidence="4">
    <location>
        <begin position="22"/>
        <end position="198"/>
    </location>
</feature>
<comment type="caution">
    <text evidence="6">The sequence shown here is derived from an EMBL/GenBank/DDBJ whole genome shotgun (WGS) entry which is preliminary data.</text>
</comment>
<feature type="domain" description="EF-hand" evidence="5">
    <location>
        <begin position="106"/>
        <end position="141"/>
    </location>
</feature>
<evidence type="ECO:0000256" key="3">
    <source>
        <dbReference type="SAM" id="MobiDB-lite"/>
    </source>
</evidence>
<feature type="region of interest" description="Disordered" evidence="3">
    <location>
        <begin position="128"/>
        <end position="198"/>
    </location>
</feature>
<dbReference type="InterPro" id="IPR011992">
    <property type="entry name" value="EF-hand-dom_pair"/>
</dbReference>
<keyword evidence="1" id="KW-0479">Metal-binding</keyword>
<dbReference type="GO" id="GO:0005509">
    <property type="term" value="F:calcium ion binding"/>
    <property type="evidence" value="ECO:0007669"/>
    <property type="project" value="InterPro"/>
</dbReference>
<sequence>MKPACFAIVIAAGLASGPAFAATFSELDTDGNGRLSVEEFTEAFGEGGQEAFDSYDANGDGSVSLNEVRANADASGTEEDGDGGVTFGDLDTNGDGVIDKGEMIDHFGARAQQALAKFDANGDGYVTLNEVRSSDDPKGARGRGGLDRAERDGDRAGNRGGQGNGKGNSGDRGNGGDRGNSGNGGDRGNGGGNGKDRG</sequence>
<dbReference type="SUPFAM" id="SSF47473">
    <property type="entry name" value="EF-hand"/>
    <property type="match status" value="1"/>
</dbReference>
<keyword evidence="7" id="KW-1185">Reference proteome</keyword>
<dbReference type="SMART" id="SM00054">
    <property type="entry name" value="EFh"/>
    <property type="match status" value="3"/>
</dbReference>
<dbReference type="PROSITE" id="PS00018">
    <property type="entry name" value="EF_HAND_1"/>
    <property type="match status" value="3"/>
</dbReference>
<dbReference type="PROSITE" id="PS50222">
    <property type="entry name" value="EF_HAND_2"/>
    <property type="match status" value="3"/>
</dbReference>
<dbReference type="PANTHER" id="PTHR10827">
    <property type="entry name" value="RETICULOCALBIN"/>
    <property type="match status" value="1"/>
</dbReference>
<gene>
    <name evidence="6" type="ORF">KB874_14420</name>
</gene>
<protein>
    <submittedName>
        <fullName evidence="6">EF-hand domain-containing protein</fullName>
    </submittedName>
</protein>
<organism evidence="6 7">
    <name type="scientific">Thetidibacter halocola</name>
    <dbReference type="NCBI Taxonomy" id="2827239"/>
    <lineage>
        <taxon>Bacteria</taxon>
        <taxon>Pseudomonadati</taxon>
        <taxon>Pseudomonadota</taxon>
        <taxon>Alphaproteobacteria</taxon>
        <taxon>Rhodobacterales</taxon>
        <taxon>Roseobacteraceae</taxon>
        <taxon>Thetidibacter</taxon>
    </lineage>
</organism>